<evidence type="ECO:0000259" key="12">
    <source>
        <dbReference type="Pfam" id="PF00278"/>
    </source>
</evidence>
<evidence type="ECO:0000313" key="14">
    <source>
        <dbReference type="EnsemblProtists" id="EOD25831"/>
    </source>
</evidence>
<dbReference type="PANTHER" id="PTHR11482:SF6">
    <property type="entry name" value="ORNITHINE DECARBOXYLASE 1-RELATED"/>
    <property type="match status" value="1"/>
</dbReference>
<comment type="subunit">
    <text evidence="7">Homodimer. Only the dimer is catalytically active, as the active sites are constructed of residues from both monomers.</text>
</comment>
<organism evidence="14 15">
    <name type="scientific">Emiliania huxleyi (strain CCMP1516)</name>
    <dbReference type="NCBI Taxonomy" id="280463"/>
    <lineage>
        <taxon>Eukaryota</taxon>
        <taxon>Haptista</taxon>
        <taxon>Haptophyta</taxon>
        <taxon>Prymnesiophyceae</taxon>
        <taxon>Isochrysidales</taxon>
        <taxon>Noelaerhabdaceae</taxon>
        <taxon>Emiliania</taxon>
    </lineage>
</organism>
<dbReference type="SUPFAM" id="SSF51419">
    <property type="entry name" value="PLP-binding barrel"/>
    <property type="match status" value="1"/>
</dbReference>
<evidence type="ECO:0000256" key="11">
    <source>
        <dbReference type="SAM" id="MobiDB-lite"/>
    </source>
</evidence>
<name>A0A0D3JQP6_EMIH1</name>
<reference evidence="14" key="2">
    <citation type="submission" date="2024-10" db="UniProtKB">
        <authorList>
            <consortium name="EnsemblProtists"/>
        </authorList>
    </citation>
    <scope>IDENTIFICATION</scope>
</reference>
<dbReference type="EnsemblProtists" id="EOD25831">
    <property type="protein sequence ID" value="EOD25831"/>
    <property type="gene ID" value="EMIHUDRAFT_435210"/>
</dbReference>
<dbReference type="GO" id="GO:0033387">
    <property type="term" value="P:putrescine biosynthetic process from arginine, via ornithine"/>
    <property type="evidence" value="ECO:0007669"/>
    <property type="project" value="TreeGrafter"/>
</dbReference>
<keyword evidence="15" id="KW-1185">Reference proteome</keyword>
<comment type="cofactor">
    <cofactor evidence="1 9">
        <name>pyridoxal 5'-phosphate</name>
        <dbReference type="ChEBI" id="CHEBI:597326"/>
    </cofactor>
</comment>
<dbReference type="PANTHER" id="PTHR11482">
    <property type="entry name" value="ARGININE/DIAMINOPIMELATE/ORNITHINE DECARBOXYLASE"/>
    <property type="match status" value="1"/>
</dbReference>
<feature type="domain" description="Orn/DAP/Arg decarboxylase 2 N-terminal" evidence="13">
    <location>
        <begin position="100"/>
        <end position="332"/>
    </location>
</feature>
<dbReference type="GO" id="GO:0004586">
    <property type="term" value="F:ornithine decarboxylase activity"/>
    <property type="evidence" value="ECO:0007669"/>
    <property type="project" value="UniProtKB-EC"/>
</dbReference>
<feature type="domain" description="Orn/DAP/Arg decarboxylase 2 C-terminal" evidence="12">
    <location>
        <begin position="91"/>
        <end position="456"/>
    </location>
</feature>
<dbReference type="InterPro" id="IPR022644">
    <property type="entry name" value="De-COase2_N"/>
</dbReference>
<evidence type="ECO:0000256" key="10">
    <source>
        <dbReference type="RuleBase" id="RU003737"/>
    </source>
</evidence>
<keyword evidence="3 9" id="KW-0663">Pyridoxal phosphate</keyword>
<evidence type="ECO:0000256" key="9">
    <source>
        <dbReference type="PIRSR" id="PIRSR600183-50"/>
    </source>
</evidence>
<evidence type="ECO:0000259" key="13">
    <source>
        <dbReference type="Pfam" id="PF02784"/>
    </source>
</evidence>
<comment type="catalytic activity">
    <reaction evidence="8">
        <text>L-ornithine + H(+) = putrescine + CO2</text>
        <dbReference type="Rhea" id="RHEA:22964"/>
        <dbReference type="ChEBI" id="CHEBI:15378"/>
        <dbReference type="ChEBI" id="CHEBI:16526"/>
        <dbReference type="ChEBI" id="CHEBI:46911"/>
        <dbReference type="ChEBI" id="CHEBI:326268"/>
        <dbReference type="EC" id="4.1.1.17"/>
    </reaction>
</comment>
<feature type="region of interest" description="Disordered" evidence="11">
    <location>
        <begin position="53"/>
        <end position="74"/>
    </location>
</feature>
<dbReference type="RefSeq" id="XP_005778260.1">
    <property type="nucleotide sequence ID" value="XM_005778203.1"/>
</dbReference>
<comment type="pathway">
    <text evidence="5">Amine and polyamine biosynthesis; putrescine biosynthesis via L-ornithine pathway; putrescine from L-ornithine: step 1/1.</text>
</comment>
<dbReference type="Gene3D" id="2.40.37.10">
    <property type="entry name" value="Lyase, Ornithine Decarboxylase, Chain A, domain 1"/>
    <property type="match status" value="1"/>
</dbReference>
<dbReference type="CDD" id="cd00622">
    <property type="entry name" value="PLPDE_III_ODC"/>
    <property type="match status" value="1"/>
</dbReference>
<accession>A0A0D3JQP6</accession>
<dbReference type="EC" id="4.1.1.17" evidence="6"/>
<evidence type="ECO:0000256" key="4">
    <source>
        <dbReference type="ARBA" id="ARBA00023239"/>
    </source>
</evidence>
<keyword evidence="4" id="KW-0456">Lyase</keyword>
<dbReference type="PRINTS" id="PR01179">
    <property type="entry name" value="ODADCRBXLASE"/>
</dbReference>
<evidence type="ECO:0000313" key="15">
    <source>
        <dbReference type="Proteomes" id="UP000013827"/>
    </source>
</evidence>
<feature type="active site" description="Proton donor" evidence="9">
    <location>
        <position position="429"/>
    </location>
</feature>
<dbReference type="InterPro" id="IPR022653">
    <property type="entry name" value="De-COase2_pyr-phos_BS"/>
</dbReference>
<evidence type="ECO:0000256" key="8">
    <source>
        <dbReference type="ARBA" id="ARBA00049127"/>
    </source>
</evidence>
<dbReference type="Pfam" id="PF00278">
    <property type="entry name" value="Orn_DAP_Arg_deC"/>
    <property type="match status" value="1"/>
</dbReference>
<reference evidence="15" key="1">
    <citation type="journal article" date="2013" name="Nature">
        <title>Pan genome of the phytoplankton Emiliania underpins its global distribution.</title>
        <authorList>
            <person name="Read B.A."/>
            <person name="Kegel J."/>
            <person name="Klute M.J."/>
            <person name="Kuo A."/>
            <person name="Lefebvre S.C."/>
            <person name="Maumus F."/>
            <person name="Mayer C."/>
            <person name="Miller J."/>
            <person name="Monier A."/>
            <person name="Salamov A."/>
            <person name="Young J."/>
            <person name="Aguilar M."/>
            <person name="Claverie J.M."/>
            <person name="Frickenhaus S."/>
            <person name="Gonzalez K."/>
            <person name="Herman E.K."/>
            <person name="Lin Y.C."/>
            <person name="Napier J."/>
            <person name="Ogata H."/>
            <person name="Sarno A.F."/>
            <person name="Shmutz J."/>
            <person name="Schroeder D."/>
            <person name="de Vargas C."/>
            <person name="Verret F."/>
            <person name="von Dassow P."/>
            <person name="Valentin K."/>
            <person name="Van de Peer Y."/>
            <person name="Wheeler G."/>
            <person name="Dacks J.B."/>
            <person name="Delwiche C.F."/>
            <person name="Dyhrman S.T."/>
            <person name="Glockner G."/>
            <person name="John U."/>
            <person name="Richards T."/>
            <person name="Worden A.Z."/>
            <person name="Zhang X."/>
            <person name="Grigoriev I.V."/>
            <person name="Allen A.E."/>
            <person name="Bidle K."/>
            <person name="Borodovsky M."/>
            <person name="Bowler C."/>
            <person name="Brownlee C."/>
            <person name="Cock J.M."/>
            <person name="Elias M."/>
            <person name="Gladyshev V.N."/>
            <person name="Groth M."/>
            <person name="Guda C."/>
            <person name="Hadaegh A."/>
            <person name="Iglesias-Rodriguez M.D."/>
            <person name="Jenkins J."/>
            <person name="Jones B.M."/>
            <person name="Lawson T."/>
            <person name="Leese F."/>
            <person name="Lindquist E."/>
            <person name="Lobanov A."/>
            <person name="Lomsadze A."/>
            <person name="Malik S.B."/>
            <person name="Marsh M.E."/>
            <person name="Mackinder L."/>
            <person name="Mock T."/>
            <person name="Mueller-Roeber B."/>
            <person name="Pagarete A."/>
            <person name="Parker M."/>
            <person name="Probert I."/>
            <person name="Quesneville H."/>
            <person name="Raines C."/>
            <person name="Rensing S.A."/>
            <person name="Riano-Pachon D.M."/>
            <person name="Richier S."/>
            <person name="Rokitta S."/>
            <person name="Shiraiwa Y."/>
            <person name="Soanes D.M."/>
            <person name="van der Giezen M."/>
            <person name="Wahlund T.M."/>
            <person name="Williams B."/>
            <person name="Wilson W."/>
            <person name="Wolfe G."/>
            <person name="Wurch L.L."/>
        </authorList>
    </citation>
    <scope>NUCLEOTIDE SEQUENCE</scope>
</reference>
<sequence length="506" mass="52600">MTRAAHHPPPLPMSPEEYQKWRLQLWSQRGPNVATPTYEELLPCYKAALERCKSQVSRPPPPPPPQPAPPPPASVVDAMAAAVRAGAEEPFYVVDLEAAKRKLSEWREALPEVVPHYAVKCNGDPALLLTLASEGACFDCASAAEIRQVRSLGVPASRIVYANPIKQPSHVRCASKEGVPLTVFDGEAELRKMAALAPSMRLLLRVAVDDSQAQCVLSNKYGARPAEAAALLDVAHGLGLTVVGVSFHVGSGSSSTDAFGDAVARAAAIFALAEQRGRPMSVLDVGGGFPGVDSAQVSFSSMAASLRAALDLHFPRRQGLRLIAEPGRLFAASTHTLAACVIGKKVARRAVDGGDGDGAEAVRINYFLNDGLYGSFNCVLYDHAAPECAVLLARGEGGGGGGGGGAGGGGSEAAGGEGVAACTVWGPTCDGIDCVIADANLPELEVGDWLYFSDMGAYTSCAGSNFNGMELPDVAYLQGHAPSRPQPPETAAADMLRKLAAEGVAP</sequence>
<dbReference type="OMA" id="FNGLYEM"/>
<dbReference type="KEGG" id="ehx:EMIHUDRAFT_435210"/>
<dbReference type="Gene3D" id="3.20.20.10">
    <property type="entry name" value="Alanine racemase"/>
    <property type="match status" value="1"/>
</dbReference>
<dbReference type="GeneID" id="17271377"/>
<evidence type="ECO:0000256" key="2">
    <source>
        <dbReference type="ARBA" id="ARBA00008872"/>
    </source>
</evidence>
<evidence type="ECO:0000256" key="6">
    <source>
        <dbReference type="ARBA" id="ARBA00034138"/>
    </source>
</evidence>
<dbReference type="InterPro" id="IPR009006">
    <property type="entry name" value="Ala_racemase/Decarboxylase_C"/>
</dbReference>
<dbReference type="InterPro" id="IPR000183">
    <property type="entry name" value="Orn/DAP/Arg_de-COase"/>
</dbReference>
<dbReference type="PRINTS" id="PR01182">
    <property type="entry name" value="ORNDCRBXLASE"/>
</dbReference>
<feature type="modified residue" description="N6-(pyridoxal phosphate)lysine" evidence="9">
    <location>
        <position position="120"/>
    </location>
</feature>
<evidence type="ECO:0000256" key="3">
    <source>
        <dbReference type="ARBA" id="ARBA00022898"/>
    </source>
</evidence>
<protein>
    <recommendedName>
        <fullName evidence="6">ornithine decarboxylase</fullName>
        <ecNumber evidence="6">4.1.1.17</ecNumber>
    </recommendedName>
</protein>
<evidence type="ECO:0000256" key="5">
    <source>
        <dbReference type="ARBA" id="ARBA00034115"/>
    </source>
</evidence>
<dbReference type="Proteomes" id="UP000013827">
    <property type="component" value="Unassembled WGS sequence"/>
</dbReference>
<evidence type="ECO:0000256" key="1">
    <source>
        <dbReference type="ARBA" id="ARBA00001933"/>
    </source>
</evidence>
<proteinExistence type="inferred from homology"/>
<dbReference type="PaxDb" id="2903-EOD25831"/>
<dbReference type="InterPro" id="IPR002433">
    <property type="entry name" value="Orn_de-COase"/>
</dbReference>
<feature type="compositionally biased region" description="Pro residues" evidence="11">
    <location>
        <begin position="58"/>
        <end position="73"/>
    </location>
</feature>
<dbReference type="STRING" id="2903.R1ES88"/>
<dbReference type="PROSITE" id="PS00878">
    <property type="entry name" value="ODR_DC_2_1"/>
    <property type="match status" value="1"/>
</dbReference>
<dbReference type="SUPFAM" id="SSF50621">
    <property type="entry name" value="Alanine racemase C-terminal domain-like"/>
    <property type="match status" value="1"/>
</dbReference>
<comment type="similarity">
    <text evidence="2 10">Belongs to the Orn/Lys/Arg decarboxylase class-II family.</text>
</comment>
<evidence type="ECO:0000256" key="7">
    <source>
        <dbReference type="ARBA" id="ARBA00046672"/>
    </source>
</evidence>
<dbReference type="FunFam" id="3.20.20.10:FF:000005">
    <property type="entry name" value="Ornithine decarboxylase"/>
    <property type="match status" value="1"/>
</dbReference>
<dbReference type="HOGENOM" id="CLU_026444_1_3_1"/>
<dbReference type="GO" id="GO:0005737">
    <property type="term" value="C:cytoplasm"/>
    <property type="evidence" value="ECO:0007669"/>
    <property type="project" value="TreeGrafter"/>
</dbReference>
<dbReference type="Pfam" id="PF02784">
    <property type="entry name" value="Orn_Arg_deC_N"/>
    <property type="match status" value="1"/>
</dbReference>
<dbReference type="AlphaFoldDB" id="A0A0D3JQP6"/>
<dbReference type="InterPro" id="IPR022643">
    <property type="entry name" value="De-COase2_C"/>
</dbReference>
<dbReference type="eggNOG" id="KOG0622">
    <property type="taxonomic scope" value="Eukaryota"/>
</dbReference>
<dbReference type="InterPro" id="IPR029066">
    <property type="entry name" value="PLP-binding_barrel"/>
</dbReference>